<name>A0A9N8ZIW4_9GLOM</name>
<dbReference type="AlphaFoldDB" id="A0A9N8ZIW4"/>
<gene>
    <name evidence="1" type="ORF">DERYTH_LOCUS2712</name>
</gene>
<proteinExistence type="predicted"/>
<dbReference type="Proteomes" id="UP000789405">
    <property type="component" value="Unassembled WGS sequence"/>
</dbReference>
<organism evidence="1 2">
    <name type="scientific">Dentiscutata erythropus</name>
    <dbReference type="NCBI Taxonomy" id="1348616"/>
    <lineage>
        <taxon>Eukaryota</taxon>
        <taxon>Fungi</taxon>
        <taxon>Fungi incertae sedis</taxon>
        <taxon>Mucoromycota</taxon>
        <taxon>Glomeromycotina</taxon>
        <taxon>Glomeromycetes</taxon>
        <taxon>Diversisporales</taxon>
        <taxon>Gigasporaceae</taxon>
        <taxon>Dentiscutata</taxon>
    </lineage>
</organism>
<protein>
    <submittedName>
        <fullName evidence="1">22986_t:CDS:1</fullName>
    </submittedName>
</protein>
<sequence length="40" mass="4411">MSPIYLRSPGTQPCLYSQPPHLFLGVSFLSSLPIICNSMD</sequence>
<evidence type="ECO:0000313" key="1">
    <source>
        <dbReference type="EMBL" id="CAG8497210.1"/>
    </source>
</evidence>
<evidence type="ECO:0000313" key="2">
    <source>
        <dbReference type="Proteomes" id="UP000789405"/>
    </source>
</evidence>
<dbReference type="EMBL" id="CAJVPY010000890">
    <property type="protein sequence ID" value="CAG8497210.1"/>
    <property type="molecule type" value="Genomic_DNA"/>
</dbReference>
<reference evidence="1" key="1">
    <citation type="submission" date="2021-06" db="EMBL/GenBank/DDBJ databases">
        <authorList>
            <person name="Kallberg Y."/>
            <person name="Tangrot J."/>
            <person name="Rosling A."/>
        </authorList>
    </citation>
    <scope>NUCLEOTIDE SEQUENCE</scope>
    <source>
        <strain evidence="1">MA453B</strain>
    </source>
</reference>
<comment type="caution">
    <text evidence="1">The sequence shown here is derived from an EMBL/GenBank/DDBJ whole genome shotgun (WGS) entry which is preliminary data.</text>
</comment>
<keyword evidence="2" id="KW-1185">Reference proteome</keyword>
<accession>A0A9N8ZIW4</accession>